<feature type="compositionally biased region" description="Basic and acidic residues" evidence="5">
    <location>
        <begin position="1"/>
        <end position="10"/>
    </location>
</feature>
<dbReference type="STRING" id="317018.AVL63_08010"/>
<dbReference type="InterPro" id="IPR022764">
    <property type="entry name" value="Peptidase_S54_rhomboid_dom"/>
</dbReference>
<dbReference type="GO" id="GO:0016020">
    <property type="term" value="C:membrane"/>
    <property type="evidence" value="ECO:0007669"/>
    <property type="project" value="UniProtKB-SubCell"/>
</dbReference>
<evidence type="ECO:0000256" key="5">
    <source>
        <dbReference type="SAM" id="MobiDB-lite"/>
    </source>
</evidence>
<feature type="transmembrane region" description="Helical" evidence="6">
    <location>
        <begin position="203"/>
        <end position="221"/>
    </location>
</feature>
<dbReference type="InterPro" id="IPR035952">
    <property type="entry name" value="Rhomboid-like_sf"/>
</dbReference>
<protein>
    <recommendedName>
        <fullName evidence="7">Peptidase S54 rhomboid domain-containing protein</fullName>
    </recommendedName>
</protein>
<evidence type="ECO:0000256" key="3">
    <source>
        <dbReference type="ARBA" id="ARBA00022989"/>
    </source>
</evidence>
<evidence type="ECO:0000313" key="9">
    <source>
        <dbReference type="Proteomes" id="UP000054023"/>
    </source>
</evidence>
<dbReference type="EMBL" id="LQBM01000001">
    <property type="protein sequence ID" value="KUG60340.1"/>
    <property type="molecule type" value="Genomic_DNA"/>
</dbReference>
<evidence type="ECO:0000313" key="8">
    <source>
        <dbReference type="EMBL" id="KUG60340.1"/>
    </source>
</evidence>
<name>A0A0W8IK41_9MICC</name>
<comment type="subcellular location">
    <subcellularLocation>
        <location evidence="1">Membrane</location>
        <topology evidence="1">Multi-pass membrane protein</topology>
    </subcellularLocation>
</comment>
<proteinExistence type="predicted"/>
<sequence>MRREFQRRGSGEPSGVESGDSWGSLGTDLKSTAGRTFLPVVVPLVGMWAVYLVMVFTGNWLNRALGLQAREAEGLIGILFMPLLHGSFGHILSNSMSWLVLGGMLSLLTRRFAMITAMIWLLSGVLLWIGGTPWICNAPAGFDCGGLHIGASAVVYGFATFLVAYGFITRQILAVIFSLAVLFLYGLSMLIGMTPISPGGVSWSGHLAGAVAGLIVAFVFTRSIRAEKAAKKLARG</sequence>
<evidence type="ECO:0000256" key="4">
    <source>
        <dbReference type="ARBA" id="ARBA00023136"/>
    </source>
</evidence>
<reference evidence="9" key="1">
    <citation type="submission" date="2015-12" db="EMBL/GenBank/DDBJ databases">
        <authorList>
            <person name="Nair G.R."/>
            <person name="Kaur G."/>
            <person name="Mayilraj S."/>
        </authorList>
    </citation>
    <scope>NUCLEOTIDE SEQUENCE [LARGE SCALE GENOMIC DNA]</scope>
    <source>
        <strain evidence="9">CD08_7</strain>
    </source>
</reference>
<keyword evidence="4 6" id="KW-0472">Membrane</keyword>
<feature type="transmembrane region" description="Helical" evidence="6">
    <location>
        <begin position="172"/>
        <end position="191"/>
    </location>
</feature>
<gene>
    <name evidence="8" type="ORF">AVL63_08010</name>
</gene>
<dbReference type="GO" id="GO:0004252">
    <property type="term" value="F:serine-type endopeptidase activity"/>
    <property type="evidence" value="ECO:0007669"/>
    <property type="project" value="InterPro"/>
</dbReference>
<keyword evidence="9" id="KW-1185">Reference proteome</keyword>
<evidence type="ECO:0000256" key="1">
    <source>
        <dbReference type="ARBA" id="ARBA00004141"/>
    </source>
</evidence>
<feature type="transmembrane region" description="Helical" evidence="6">
    <location>
        <begin position="37"/>
        <end position="56"/>
    </location>
</feature>
<keyword evidence="3 6" id="KW-1133">Transmembrane helix</keyword>
<evidence type="ECO:0000256" key="2">
    <source>
        <dbReference type="ARBA" id="ARBA00022692"/>
    </source>
</evidence>
<evidence type="ECO:0000256" key="6">
    <source>
        <dbReference type="SAM" id="Phobius"/>
    </source>
</evidence>
<dbReference type="Proteomes" id="UP000054023">
    <property type="component" value="Unassembled WGS sequence"/>
</dbReference>
<feature type="domain" description="Peptidase S54 rhomboid" evidence="7">
    <location>
        <begin position="75"/>
        <end position="222"/>
    </location>
</feature>
<evidence type="ECO:0000259" key="7">
    <source>
        <dbReference type="Pfam" id="PF01694"/>
    </source>
</evidence>
<dbReference type="PANTHER" id="PTHR43066:SF11">
    <property type="entry name" value="PEPTIDASE S54 RHOMBOID DOMAIN-CONTAINING PROTEIN"/>
    <property type="match status" value="1"/>
</dbReference>
<feature type="transmembrane region" description="Helical" evidence="6">
    <location>
        <begin position="147"/>
        <end position="165"/>
    </location>
</feature>
<organism evidence="8 9">
    <name type="scientific">Nesterenkonia jeotgali</name>
    <dbReference type="NCBI Taxonomy" id="317018"/>
    <lineage>
        <taxon>Bacteria</taxon>
        <taxon>Bacillati</taxon>
        <taxon>Actinomycetota</taxon>
        <taxon>Actinomycetes</taxon>
        <taxon>Micrococcales</taxon>
        <taxon>Micrococcaceae</taxon>
        <taxon>Nesterenkonia</taxon>
    </lineage>
</organism>
<dbReference type="Pfam" id="PF01694">
    <property type="entry name" value="Rhomboid"/>
    <property type="match status" value="1"/>
</dbReference>
<dbReference type="PANTHER" id="PTHR43066">
    <property type="entry name" value="RHOMBOID-RELATED PROTEIN"/>
    <property type="match status" value="1"/>
</dbReference>
<dbReference type="SUPFAM" id="SSF144091">
    <property type="entry name" value="Rhomboid-like"/>
    <property type="match status" value="1"/>
</dbReference>
<comment type="caution">
    <text evidence="8">The sequence shown here is derived from an EMBL/GenBank/DDBJ whole genome shotgun (WGS) entry which is preliminary data.</text>
</comment>
<dbReference type="OrthoDB" id="465874at2"/>
<accession>A0A0W8IK41</accession>
<dbReference type="Gene3D" id="1.20.1540.10">
    <property type="entry name" value="Rhomboid-like"/>
    <property type="match status" value="1"/>
</dbReference>
<keyword evidence="2 6" id="KW-0812">Transmembrane</keyword>
<dbReference type="AlphaFoldDB" id="A0A0W8IK41"/>
<feature type="transmembrane region" description="Helical" evidence="6">
    <location>
        <begin position="112"/>
        <end position="135"/>
    </location>
</feature>
<feature type="region of interest" description="Disordered" evidence="5">
    <location>
        <begin position="1"/>
        <end position="23"/>
    </location>
</feature>
<dbReference type="RefSeq" id="WP_058887323.1">
    <property type="nucleotide sequence ID" value="NZ_LQBM01000001.1"/>
</dbReference>
<feature type="transmembrane region" description="Helical" evidence="6">
    <location>
        <begin position="76"/>
        <end position="100"/>
    </location>
</feature>